<dbReference type="Proteomes" id="UP000887540">
    <property type="component" value="Unplaced"/>
</dbReference>
<organism evidence="1 2">
    <name type="scientific">Acrobeloides nanus</name>
    <dbReference type="NCBI Taxonomy" id="290746"/>
    <lineage>
        <taxon>Eukaryota</taxon>
        <taxon>Metazoa</taxon>
        <taxon>Ecdysozoa</taxon>
        <taxon>Nematoda</taxon>
        <taxon>Chromadorea</taxon>
        <taxon>Rhabditida</taxon>
        <taxon>Tylenchina</taxon>
        <taxon>Cephalobomorpha</taxon>
        <taxon>Cephaloboidea</taxon>
        <taxon>Cephalobidae</taxon>
        <taxon>Acrobeloides</taxon>
    </lineage>
</organism>
<sequence length="77" mass="8837">MVLPDSIQNSSDENQYRLLKWNLNEEAVLFLRELLDAEAINDLVLFQKSWKIGTRRKTKYSTQSILATTGPTSTFTS</sequence>
<evidence type="ECO:0000313" key="1">
    <source>
        <dbReference type="Proteomes" id="UP000887540"/>
    </source>
</evidence>
<evidence type="ECO:0000313" key="2">
    <source>
        <dbReference type="WBParaSite" id="ACRNAN_scaffold22831.g31384.t1"/>
    </source>
</evidence>
<dbReference type="WBParaSite" id="ACRNAN_scaffold22831.g31384.t1">
    <property type="protein sequence ID" value="ACRNAN_scaffold22831.g31384.t1"/>
    <property type="gene ID" value="ACRNAN_scaffold22831.g31384"/>
</dbReference>
<dbReference type="AlphaFoldDB" id="A0A914DDX8"/>
<protein>
    <submittedName>
        <fullName evidence="2">Uncharacterized protein</fullName>
    </submittedName>
</protein>
<name>A0A914DDX8_9BILA</name>
<keyword evidence="1" id="KW-1185">Reference proteome</keyword>
<reference evidence="2" key="1">
    <citation type="submission" date="2022-11" db="UniProtKB">
        <authorList>
            <consortium name="WormBaseParasite"/>
        </authorList>
    </citation>
    <scope>IDENTIFICATION</scope>
</reference>
<accession>A0A914DDX8</accession>
<proteinExistence type="predicted"/>